<accession>K2FEL7</accession>
<evidence type="ECO:0000313" key="1">
    <source>
        <dbReference type="EMBL" id="EKE29631.1"/>
    </source>
</evidence>
<reference evidence="1" key="1">
    <citation type="journal article" date="2012" name="Science">
        <title>Fermentation, hydrogen, and sulfur metabolism in multiple uncultivated bacterial phyla.</title>
        <authorList>
            <person name="Wrighton K.C."/>
            <person name="Thomas B.C."/>
            <person name="Sharon I."/>
            <person name="Miller C.S."/>
            <person name="Castelle C.J."/>
            <person name="VerBerkmoes N.C."/>
            <person name="Wilkins M.J."/>
            <person name="Hettich R.L."/>
            <person name="Lipton M.S."/>
            <person name="Williams K.H."/>
            <person name="Long P.E."/>
            <person name="Banfield J.F."/>
        </authorList>
    </citation>
    <scope>NUCLEOTIDE SEQUENCE [LARGE SCALE GENOMIC DNA]</scope>
</reference>
<dbReference type="EMBL" id="AMFJ01000131">
    <property type="protein sequence ID" value="EKE29631.1"/>
    <property type="molecule type" value="Genomic_DNA"/>
</dbReference>
<sequence>MPTFPKSRMKMAIEGSKLQINLTLYGKRLSYLPIGR</sequence>
<protein>
    <submittedName>
        <fullName evidence="1">Uncharacterized protein</fullName>
    </submittedName>
</protein>
<comment type="caution">
    <text evidence="1">The sequence shown here is derived from an EMBL/GenBank/DDBJ whole genome shotgun (WGS) entry which is preliminary data.</text>
</comment>
<proteinExistence type="predicted"/>
<organism evidence="1">
    <name type="scientific">uncultured bacterium</name>
    <name type="common">gcode 4</name>
    <dbReference type="NCBI Taxonomy" id="1234023"/>
    <lineage>
        <taxon>Bacteria</taxon>
        <taxon>environmental samples</taxon>
    </lineage>
</organism>
<dbReference type="AlphaFoldDB" id="K2FEL7"/>
<gene>
    <name evidence="1" type="ORF">ACD_2C00131G0001</name>
</gene>
<name>K2FEL7_9BACT</name>